<sequence>MTRTRSLRKTRQTKGPKMDQFLSTTPAPTAPEANASAVNTEGSGGASPGSEDFPSGLSSESVSFLREVRRMIQQDVQEEIRKVGSDVLAEDRVSRLEDDNKSLGEQVRIMAKTIVELQARVEYQENYIYCSLNNFKGTNSKGI</sequence>
<feature type="compositionally biased region" description="Basic residues" evidence="1">
    <location>
        <begin position="1"/>
        <end position="14"/>
    </location>
</feature>
<reference evidence="2" key="1">
    <citation type="submission" date="2025-08" db="UniProtKB">
        <authorList>
            <consortium name="Ensembl"/>
        </authorList>
    </citation>
    <scope>IDENTIFICATION</scope>
</reference>
<accession>A0A8C6SBW3</accession>
<dbReference type="Proteomes" id="UP000694523">
    <property type="component" value="Unplaced"/>
</dbReference>
<evidence type="ECO:0000313" key="3">
    <source>
        <dbReference type="Proteomes" id="UP000694523"/>
    </source>
</evidence>
<dbReference type="AlphaFoldDB" id="A0A8C6SBW3"/>
<keyword evidence="3" id="KW-1185">Reference proteome</keyword>
<dbReference type="Ensembl" id="ENSNMLT00000004436.1">
    <property type="protein sequence ID" value="ENSNMLP00000003869.1"/>
    <property type="gene ID" value="ENSNMLG00000002858.1"/>
</dbReference>
<proteinExistence type="predicted"/>
<evidence type="ECO:0000256" key="1">
    <source>
        <dbReference type="SAM" id="MobiDB-lite"/>
    </source>
</evidence>
<protein>
    <submittedName>
        <fullName evidence="2">Uncharacterized protein</fullName>
    </submittedName>
</protein>
<evidence type="ECO:0000313" key="2">
    <source>
        <dbReference type="Ensembl" id="ENSNMLP00000003869.1"/>
    </source>
</evidence>
<name>A0A8C6SBW3_9GOBI</name>
<organism evidence="2 3">
    <name type="scientific">Neogobius melanostomus</name>
    <name type="common">round goby</name>
    <dbReference type="NCBI Taxonomy" id="47308"/>
    <lineage>
        <taxon>Eukaryota</taxon>
        <taxon>Metazoa</taxon>
        <taxon>Chordata</taxon>
        <taxon>Craniata</taxon>
        <taxon>Vertebrata</taxon>
        <taxon>Euteleostomi</taxon>
        <taxon>Actinopterygii</taxon>
        <taxon>Neopterygii</taxon>
        <taxon>Teleostei</taxon>
        <taxon>Neoteleostei</taxon>
        <taxon>Acanthomorphata</taxon>
        <taxon>Gobiaria</taxon>
        <taxon>Gobiiformes</taxon>
        <taxon>Gobioidei</taxon>
        <taxon>Gobiidae</taxon>
        <taxon>Benthophilinae</taxon>
        <taxon>Neogobiini</taxon>
        <taxon>Neogobius</taxon>
    </lineage>
</organism>
<feature type="region of interest" description="Disordered" evidence="1">
    <location>
        <begin position="1"/>
        <end position="59"/>
    </location>
</feature>
<reference evidence="2" key="2">
    <citation type="submission" date="2025-09" db="UniProtKB">
        <authorList>
            <consortium name="Ensembl"/>
        </authorList>
    </citation>
    <scope>IDENTIFICATION</scope>
</reference>
<feature type="compositionally biased region" description="Low complexity" evidence="1">
    <location>
        <begin position="24"/>
        <end position="37"/>
    </location>
</feature>